<dbReference type="Pfam" id="PF00395">
    <property type="entry name" value="SLH"/>
    <property type="match status" value="1"/>
</dbReference>
<feature type="domain" description="VWFA" evidence="3">
    <location>
        <begin position="492"/>
        <end position="657"/>
    </location>
</feature>
<organism evidence="5 6">
    <name type="scientific">Bacillus thermotolerans</name>
    <name type="common">Quasibacillus thermotolerans</name>
    <dbReference type="NCBI Taxonomy" id="1221996"/>
    <lineage>
        <taxon>Bacteria</taxon>
        <taxon>Bacillati</taxon>
        <taxon>Bacillota</taxon>
        <taxon>Bacilli</taxon>
        <taxon>Bacillales</taxon>
        <taxon>Bacillaceae</taxon>
        <taxon>Bacillus</taxon>
    </lineage>
</organism>
<dbReference type="PROSITE" id="PS50234">
    <property type="entry name" value="VWFA"/>
    <property type="match status" value="1"/>
</dbReference>
<dbReference type="SMART" id="SM00327">
    <property type="entry name" value="VWA"/>
    <property type="match status" value="1"/>
</dbReference>
<proteinExistence type="predicted"/>
<evidence type="ECO:0008006" key="7">
    <source>
        <dbReference type="Google" id="ProtNLM"/>
    </source>
</evidence>
<dbReference type="EMBL" id="JWIR02000025">
    <property type="protein sequence ID" value="KKB40952.1"/>
    <property type="molecule type" value="Genomic_DNA"/>
</dbReference>
<feature type="signal peptide" evidence="2">
    <location>
        <begin position="1"/>
        <end position="27"/>
    </location>
</feature>
<dbReference type="RefSeq" id="WP_052725861.1">
    <property type="nucleotide sequence ID" value="NZ_JWIR02000025.1"/>
</dbReference>
<dbReference type="SUPFAM" id="SSF53300">
    <property type="entry name" value="vWA-like"/>
    <property type="match status" value="1"/>
</dbReference>
<dbReference type="Gene3D" id="2.60.40.10">
    <property type="entry name" value="Immunoglobulins"/>
    <property type="match status" value="2"/>
</dbReference>
<feature type="domain" description="SLH" evidence="4">
    <location>
        <begin position="27"/>
        <end position="90"/>
    </location>
</feature>
<dbReference type="Pfam" id="PF00092">
    <property type="entry name" value="VWA"/>
    <property type="match status" value="1"/>
</dbReference>
<dbReference type="Proteomes" id="UP000031563">
    <property type="component" value="Unassembled WGS sequence"/>
</dbReference>
<dbReference type="InterPro" id="IPR013783">
    <property type="entry name" value="Ig-like_fold"/>
</dbReference>
<dbReference type="STRING" id="1221996.QY95_01015"/>
<evidence type="ECO:0000313" key="6">
    <source>
        <dbReference type="Proteomes" id="UP000031563"/>
    </source>
</evidence>
<dbReference type="InterPro" id="IPR050525">
    <property type="entry name" value="ECM_Assembly_Org"/>
</dbReference>
<evidence type="ECO:0000256" key="2">
    <source>
        <dbReference type="SAM" id="SignalP"/>
    </source>
</evidence>
<evidence type="ECO:0000259" key="4">
    <source>
        <dbReference type="PROSITE" id="PS51272"/>
    </source>
</evidence>
<dbReference type="PANTHER" id="PTHR24020">
    <property type="entry name" value="COLLAGEN ALPHA"/>
    <property type="match status" value="1"/>
</dbReference>
<accession>A0A0F5I6Z8</accession>
<protein>
    <recommendedName>
        <fullName evidence="7">VWA domain-containing protein</fullName>
    </recommendedName>
</protein>
<dbReference type="InterPro" id="IPR008964">
    <property type="entry name" value="Invasin/intimin_cell_adhesion"/>
</dbReference>
<evidence type="ECO:0000256" key="1">
    <source>
        <dbReference type="ARBA" id="ARBA00022729"/>
    </source>
</evidence>
<dbReference type="InterPro" id="IPR001119">
    <property type="entry name" value="SLH_dom"/>
</dbReference>
<feature type="chain" id="PRO_5002487817" description="VWA domain-containing protein" evidence="2">
    <location>
        <begin position="28"/>
        <end position="764"/>
    </location>
</feature>
<keyword evidence="1 2" id="KW-0732">Signal</keyword>
<evidence type="ECO:0000259" key="3">
    <source>
        <dbReference type="PROSITE" id="PS50234"/>
    </source>
</evidence>
<sequence>MTKFPKAWSAFLLSLLLLAALPHLTGAAGLFKDMKTDNWAYPAVKWAVTEGIVEGYSSGRFGPQRELTESEFLTMLLRYDCTIDSQMPSTQASANYQYAKSKHLPLEGYTNAKHRHEPITRGEVASIVAAFEGKDLSEPHAIQYLYVQDISGGFTGKKDYADYGADRSLTRGEAAAFLHRLSKRGHCQFIGLQTPAKGQDDDQYPLPLNFMGDEVVYFPEPEKENPPASLPKPHDPRLESVDIEKDTLIANGKDSTFITLTLKDCYGNPIDYEHSMAFQASSVKGGSFIGEEDWYWEEVYPTQGGSSSKQVVTQTDGPELTVEVKAPALKRATQDTISFRVLKYDDSQMNLSCYEKPVTVAIHYVPQAELQVEASDDAIAADGTSTTRLTATIVRPGGQVITNYNGWVRFGSAQGAKLSNKDVRFVNGVASTTVTSPSSSHSLKDELYAQIIEPDPRYHKEMAGVVNKTHRTEIVYETGFRTDNSCPRDELEAAFVIDASSSMKRNDAERLRVSKTQEMMTALNAPTNIAAEFTSRGRLLGGPDRVPVVKPTIHYARQAGGTNIANGLEKAFDEFSGSSQKIAILLTDGKSNERQVQKMIQRAKNERIQIYTIGLGDKSKLNETLLKSIAQETGGSYYHTEENIDLQAAYQSILNDVSCGIPYPSCPQAHYVFSSPMIETSGDSFSMNTYVNDDCGQITKVMVRFKADSGFIDYELIPRGQSYFALKRETYEIDQLDLSQQATFLAYNKDGQLIGQRSFIYKIK</sequence>
<dbReference type="SUPFAM" id="SSF49373">
    <property type="entry name" value="Invasin/intimin cell-adhesion fragments"/>
    <property type="match status" value="2"/>
</dbReference>
<dbReference type="InterPro" id="IPR002035">
    <property type="entry name" value="VWF_A"/>
</dbReference>
<reference evidence="5" key="1">
    <citation type="submission" date="2015-02" db="EMBL/GenBank/DDBJ databases">
        <title>Genome Assembly of Bacillaceae bacterium MTCC 8252.</title>
        <authorList>
            <person name="Verma A."/>
            <person name="Khatri I."/>
            <person name="Mual P."/>
            <person name="Subramanian S."/>
            <person name="Krishnamurthi S."/>
        </authorList>
    </citation>
    <scope>NUCLEOTIDE SEQUENCE [LARGE SCALE GENOMIC DNA]</scope>
    <source>
        <strain evidence="5">MTCC 8252</strain>
    </source>
</reference>
<gene>
    <name evidence="5" type="ORF">QY95_01015</name>
</gene>
<name>A0A0F5I6Z8_BACTR</name>
<keyword evidence="6" id="KW-1185">Reference proteome</keyword>
<dbReference type="PROSITE" id="PS51272">
    <property type="entry name" value="SLH"/>
    <property type="match status" value="1"/>
</dbReference>
<dbReference type="AlphaFoldDB" id="A0A0F5I6Z8"/>
<evidence type="ECO:0000313" key="5">
    <source>
        <dbReference type="EMBL" id="KKB40952.1"/>
    </source>
</evidence>
<dbReference type="InterPro" id="IPR036465">
    <property type="entry name" value="vWFA_dom_sf"/>
</dbReference>
<dbReference type="Gene3D" id="3.40.50.410">
    <property type="entry name" value="von Willebrand factor, type A domain"/>
    <property type="match status" value="1"/>
</dbReference>
<comment type="caution">
    <text evidence="5">The sequence shown here is derived from an EMBL/GenBank/DDBJ whole genome shotgun (WGS) entry which is preliminary data.</text>
</comment>